<accession>A0A1G2CNV7</accession>
<dbReference type="Pfam" id="PF13489">
    <property type="entry name" value="Methyltransf_23"/>
    <property type="match status" value="1"/>
</dbReference>
<evidence type="ECO:0000313" key="2">
    <source>
        <dbReference type="Proteomes" id="UP000178599"/>
    </source>
</evidence>
<organism evidence="1 2">
    <name type="scientific">Candidatus Liptonbacteria bacterium RIFOXYB1_FULL_36_10</name>
    <dbReference type="NCBI Taxonomy" id="1798654"/>
    <lineage>
        <taxon>Bacteria</taxon>
        <taxon>Candidatus Liptoniibacteriota</taxon>
    </lineage>
</organism>
<proteinExistence type="predicted"/>
<protein>
    <recommendedName>
        <fullName evidence="3">Methyltransferase type 11 domain-containing protein</fullName>
    </recommendedName>
</protein>
<gene>
    <name evidence="1" type="ORF">A2390_02605</name>
</gene>
<dbReference type="PANTHER" id="PTHR43861:SF1">
    <property type="entry name" value="TRANS-ACONITATE 2-METHYLTRANSFERASE"/>
    <property type="match status" value="1"/>
</dbReference>
<evidence type="ECO:0000313" key="1">
    <source>
        <dbReference type="EMBL" id="OGZ03096.1"/>
    </source>
</evidence>
<dbReference type="EMBL" id="MHLE01000010">
    <property type="protein sequence ID" value="OGZ03096.1"/>
    <property type="molecule type" value="Genomic_DNA"/>
</dbReference>
<sequence length="185" mass="21541">MPKNKDGKVLIHLGCGEKNTPGWINVDLIPLPHIHFIQNVISLPNFPNNFADIIYASHILEHISHLEINKVLKEWRRVLKPNGLLRLSVPDFDKIIQIYQSEKNSIRSILEPLMGGQDYEFNFHKNTFNKEHLSSLLKEAGFKEIKEWDPKVASHHTFNDWSSKFITIKEKKYSISLNLEAINYE</sequence>
<dbReference type="Gene3D" id="3.40.50.150">
    <property type="entry name" value="Vaccinia Virus protein VP39"/>
    <property type="match status" value="1"/>
</dbReference>
<evidence type="ECO:0008006" key="3">
    <source>
        <dbReference type="Google" id="ProtNLM"/>
    </source>
</evidence>
<dbReference type="PANTHER" id="PTHR43861">
    <property type="entry name" value="TRANS-ACONITATE 2-METHYLTRANSFERASE-RELATED"/>
    <property type="match status" value="1"/>
</dbReference>
<reference evidence="1 2" key="1">
    <citation type="journal article" date="2016" name="Nat. Commun.">
        <title>Thousands of microbial genomes shed light on interconnected biogeochemical processes in an aquifer system.</title>
        <authorList>
            <person name="Anantharaman K."/>
            <person name="Brown C.T."/>
            <person name="Hug L.A."/>
            <person name="Sharon I."/>
            <person name="Castelle C.J."/>
            <person name="Probst A.J."/>
            <person name="Thomas B.C."/>
            <person name="Singh A."/>
            <person name="Wilkins M.J."/>
            <person name="Karaoz U."/>
            <person name="Brodie E.L."/>
            <person name="Williams K.H."/>
            <person name="Hubbard S.S."/>
            <person name="Banfield J.F."/>
        </authorList>
    </citation>
    <scope>NUCLEOTIDE SEQUENCE [LARGE SCALE GENOMIC DNA]</scope>
</reference>
<dbReference type="Proteomes" id="UP000178599">
    <property type="component" value="Unassembled WGS sequence"/>
</dbReference>
<dbReference type="SUPFAM" id="SSF53335">
    <property type="entry name" value="S-adenosyl-L-methionine-dependent methyltransferases"/>
    <property type="match status" value="1"/>
</dbReference>
<dbReference type="InterPro" id="IPR029063">
    <property type="entry name" value="SAM-dependent_MTases_sf"/>
</dbReference>
<comment type="caution">
    <text evidence="1">The sequence shown here is derived from an EMBL/GenBank/DDBJ whole genome shotgun (WGS) entry which is preliminary data.</text>
</comment>
<name>A0A1G2CNV7_9BACT</name>
<dbReference type="AlphaFoldDB" id="A0A1G2CNV7"/>